<evidence type="ECO:0008006" key="3">
    <source>
        <dbReference type="Google" id="ProtNLM"/>
    </source>
</evidence>
<dbReference type="EMBL" id="HBGE01093059">
    <property type="protein sequence ID" value="CAD9178625.1"/>
    <property type="molecule type" value="Transcribed_RNA"/>
</dbReference>
<accession>A0A7S1RXX2</accession>
<sequence length="163" mass="16932">MARLLLCTGLALPLASGLFVHGDSPMEAVKSAIEDLDPFAVASATTMIRLGKESGDDAPKAWTGDRAKALGFTGLSSGPFKAGAVLASGINKQRVHTEGIVGYGGAQKEGVAPYAWHSYSGEFNPAGWEAVSAESAKDAGVDYTKVHGEFKQGHAALEDLKAR</sequence>
<gene>
    <name evidence="2" type="ORF">ACAT0790_LOCUS55394</name>
</gene>
<feature type="signal peptide" evidence="1">
    <location>
        <begin position="1"/>
        <end position="17"/>
    </location>
</feature>
<dbReference type="AlphaFoldDB" id="A0A7S1RXX2"/>
<evidence type="ECO:0000256" key="1">
    <source>
        <dbReference type="SAM" id="SignalP"/>
    </source>
</evidence>
<proteinExistence type="predicted"/>
<evidence type="ECO:0000313" key="2">
    <source>
        <dbReference type="EMBL" id="CAD9178625.1"/>
    </source>
</evidence>
<name>A0A7S1RXX2_ALECA</name>
<organism evidence="2">
    <name type="scientific">Alexandrium catenella</name>
    <name type="common">Red tide dinoflagellate</name>
    <name type="synonym">Gonyaulax catenella</name>
    <dbReference type="NCBI Taxonomy" id="2925"/>
    <lineage>
        <taxon>Eukaryota</taxon>
        <taxon>Sar</taxon>
        <taxon>Alveolata</taxon>
        <taxon>Dinophyceae</taxon>
        <taxon>Gonyaulacales</taxon>
        <taxon>Pyrocystaceae</taxon>
        <taxon>Alexandrium</taxon>
    </lineage>
</organism>
<protein>
    <recommendedName>
        <fullName evidence="3">Phospholipase B-like</fullName>
    </recommendedName>
</protein>
<reference evidence="2" key="1">
    <citation type="submission" date="2021-01" db="EMBL/GenBank/DDBJ databases">
        <authorList>
            <person name="Corre E."/>
            <person name="Pelletier E."/>
            <person name="Niang G."/>
            <person name="Scheremetjew M."/>
            <person name="Finn R."/>
            <person name="Kale V."/>
            <person name="Holt S."/>
            <person name="Cochrane G."/>
            <person name="Meng A."/>
            <person name="Brown T."/>
            <person name="Cohen L."/>
        </authorList>
    </citation>
    <scope>NUCLEOTIDE SEQUENCE</scope>
    <source>
        <strain evidence="2">OF101</strain>
    </source>
</reference>
<feature type="chain" id="PRO_5030816949" description="Phospholipase B-like" evidence="1">
    <location>
        <begin position="18"/>
        <end position="163"/>
    </location>
</feature>
<keyword evidence="1" id="KW-0732">Signal</keyword>